<evidence type="ECO:0000256" key="1">
    <source>
        <dbReference type="SAM" id="MobiDB-lite"/>
    </source>
</evidence>
<keyword evidence="3" id="KW-1185">Reference proteome</keyword>
<feature type="region of interest" description="Disordered" evidence="1">
    <location>
        <begin position="197"/>
        <end position="249"/>
    </location>
</feature>
<evidence type="ECO:0000313" key="3">
    <source>
        <dbReference type="Proteomes" id="UP001143981"/>
    </source>
</evidence>
<reference evidence="2" key="1">
    <citation type="submission" date="2022-07" db="EMBL/GenBank/DDBJ databases">
        <title>Phylogenomic reconstructions and comparative analyses of Kickxellomycotina fungi.</title>
        <authorList>
            <person name="Reynolds N.K."/>
            <person name="Stajich J.E."/>
            <person name="Barry K."/>
            <person name="Grigoriev I.V."/>
            <person name="Crous P."/>
            <person name="Smith M.E."/>
        </authorList>
    </citation>
    <scope>NUCLEOTIDE SEQUENCE</scope>
    <source>
        <strain evidence="2">BCRC 34381</strain>
    </source>
</reference>
<dbReference type="AlphaFoldDB" id="A0A9W7Y8W7"/>
<protein>
    <submittedName>
        <fullName evidence="2">Uncharacterized protein</fullName>
    </submittedName>
</protein>
<evidence type="ECO:0000313" key="2">
    <source>
        <dbReference type="EMBL" id="KAJ1726130.1"/>
    </source>
</evidence>
<proteinExistence type="predicted"/>
<dbReference type="OrthoDB" id="5598695at2759"/>
<feature type="compositionally biased region" description="Polar residues" evidence="1">
    <location>
        <begin position="240"/>
        <end position="249"/>
    </location>
</feature>
<accession>A0A9W7Y8W7</accession>
<name>A0A9W7Y8W7_9FUNG</name>
<sequence>MSPTSVVQQAFWDRIPNATSKIALLGRAGCPADHPRPAAEPEPPQSPARVSKRKQSHPARSPLAGPPANDTRARGTGSGEPHSQGVLRLGSKARRLSLDRHLSAPRPLRADVQSRAFRLSFSDEYLRNPHQYVQALITSEGQQLLSPAQRPSPGGSSRSRRSQCTRPRVHASGSSRRSRSGRFHNLQLEQPVAMEVLSENDDSNSVTTAASDLNDLMDTDEQPPATPTRAKSHLRLETPVDTTPHANSP</sequence>
<dbReference type="Proteomes" id="UP001143981">
    <property type="component" value="Unassembled WGS sequence"/>
</dbReference>
<feature type="non-terminal residue" evidence="2">
    <location>
        <position position="249"/>
    </location>
</feature>
<feature type="compositionally biased region" description="Basic residues" evidence="1">
    <location>
        <begin position="158"/>
        <end position="169"/>
    </location>
</feature>
<gene>
    <name evidence="2" type="ORF">LPJ61_005399</name>
</gene>
<organism evidence="2 3">
    <name type="scientific">Coemansia biformis</name>
    <dbReference type="NCBI Taxonomy" id="1286918"/>
    <lineage>
        <taxon>Eukaryota</taxon>
        <taxon>Fungi</taxon>
        <taxon>Fungi incertae sedis</taxon>
        <taxon>Zoopagomycota</taxon>
        <taxon>Kickxellomycotina</taxon>
        <taxon>Kickxellomycetes</taxon>
        <taxon>Kickxellales</taxon>
        <taxon>Kickxellaceae</taxon>
        <taxon>Coemansia</taxon>
    </lineage>
</organism>
<feature type="region of interest" description="Disordered" evidence="1">
    <location>
        <begin position="26"/>
        <end position="91"/>
    </location>
</feature>
<comment type="caution">
    <text evidence="2">The sequence shown here is derived from an EMBL/GenBank/DDBJ whole genome shotgun (WGS) entry which is preliminary data.</text>
</comment>
<feature type="region of interest" description="Disordered" evidence="1">
    <location>
        <begin position="142"/>
        <end position="184"/>
    </location>
</feature>
<dbReference type="EMBL" id="JANBOI010001760">
    <property type="protein sequence ID" value="KAJ1726130.1"/>
    <property type="molecule type" value="Genomic_DNA"/>
</dbReference>
<feature type="compositionally biased region" description="Low complexity" evidence="1">
    <location>
        <begin position="146"/>
        <end position="157"/>
    </location>
</feature>